<accession>A0A5B7FW77</accession>
<evidence type="ECO:0000313" key="3">
    <source>
        <dbReference type="Proteomes" id="UP000324222"/>
    </source>
</evidence>
<organism evidence="2 3">
    <name type="scientific">Portunus trituberculatus</name>
    <name type="common">Swimming crab</name>
    <name type="synonym">Neptunus trituberculatus</name>
    <dbReference type="NCBI Taxonomy" id="210409"/>
    <lineage>
        <taxon>Eukaryota</taxon>
        <taxon>Metazoa</taxon>
        <taxon>Ecdysozoa</taxon>
        <taxon>Arthropoda</taxon>
        <taxon>Crustacea</taxon>
        <taxon>Multicrustacea</taxon>
        <taxon>Malacostraca</taxon>
        <taxon>Eumalacostraca</taxon>
        <taxon>Eucarida</taxon>
        <taxon>Decapoda</taxon>
        <taxon>Pleocyemata</taxon>
        <taxon>Brachyura</taxon>
        <taxon>Eubrachyura</taxon>
        <taxon>Portunoidea</taxon>
        <taxon>Portunidae</taxon>
        <taxon>Portuninae</taxon>
        <taxon>Portunus</taxon>
    </lineage>
</organism>
<dbReference type="AlphaFoldDB" id="A0A5B7FW77"/>
<proteinExistence type="predicted"/>
<dbReference type="Proteomes" id="UP000324222">
    <property type="component" value="Unassembled WGS sequence"/>
</dbReference>
<dbReference type="EMBL" id="VSRR010008699">
    <property type="protein sequence ID" value="MPC49148.1"/>
    <property type="molecule type" value="Genomic_DNA"/>
</dbReference>
<feature type="region of interest" description="Disordered" evidence="1">
    <location>
        <begin position="21"/>
        <end position="54"/>
    </location>
</feature>
<name>A0A5B7FW77_PORTR</name>
<comment type="caution">
    <text evidence="2">The sequence shown here is derived from an EMBL/GenBank/DDBJ whole genome shotgun (WGS) entry which is preliminary data.</text>
</comment>
<feature type="compositionally biased region" description="Pro residues" evidence="1">
    <location>
        <begin position="21"/>
        <end position="35"/>
    </location>
</feature>
<reference evidence="2 3" key="1">
    <citation type="submission" date="2019-05" db="EMBL/GenBank/DDBJ databases">
        <title>Another draft genome of Portunus trituberculatus and its Hox gene families provides insights of decapod evolution.</title>
        <authorList>
            <person name="Jeong J.-H."/>
            <person name="Song I."/>
            <person name="Kim S."/>
            <person name="Choi T."/>
            <person name="Kim D."/>
            <person name="Ryu S."/>
            <person name="Kim W."/>
        </authorList>
    </citation>
    <scope>NUCLEOTIDE SEQUENCE [LARGE SCALE GENOMIC DNA]</scope>
    <source>
        <tissue evidence="2">Muscle</tissue>
    </source>
</reference>
<sequence>MTINHTKTAVMHICTSLAAVPPPRTTIPGSSPPPSSSVSQVARSHSGRSADIEITRYRHSEDGWMDFKIRRRNG</sequence>
<evidence type="ECO:0000313" key="2">
    <source>
        <dbReference type="EMBL" id="MPC49148.1"/>
    </source>
</evidence>
<evidence type="ECO:0000256" key="1">
    <source>
        <dbReference type="SAM" id="MobiDB-lite"/>
    </source>
</evidence>
<keyword evidence="3" id="KW-1185">Reference proteome</keyword>
<gene>
    <name evidence="2" type="ORF">E2C01_042943</name>
</gene>
<protein>
    <submittedName>
        <fullName evidence="2">Uncharacterized protein</fullName>
    </submittedName>
</protein>